<accession>A0A2N1MEX4</accession>
<gene>
    <name evidence="1" type="ORF">RhiirC2_762017</name>
</gene>
<organism evidence="1 2">
    <name type="scientific">Rhizophagus irregularis</name>
    <dbReference type="NCBI Taxonomy" id="588596"/>
    <lineage>
        <taxon>Eukaryota</taxon>
        <taxon>Fungi</taxon>
        <taxon>Fungi incertae sedis</taxon>
        <taxon>Mucoromycota</taxon>
        <taxon>Glomeromycotina</taxon>
        <taxon>Glomeromycetes</taxon>
        <taxon>Glomerales</taxon>
        <taxon>Glomeraceae</taxon>
        <taxon>Rhizophagus</taxon>
    </lineage>
</organism>
<proteinExistence type="predicted"/>
<reference evidence="1 2" key="1">
    <citation type="submission" date="2016-04" db="EMBL/GenBank/DDBJ databases">
        <title>Genome analyses suggest a sexual origin of heterokaryosis in a supposedly ancient asexual fungus.</title>
        <authorList>
            <person name="Ropars J."/>
            <person name="Sedzielewska K."/>
            <person name="Noel J."/>
            <person name="Charron P."/>
            <person name="Farinelli L."/>
            <person name="Marton T."/>
            <person name="Kruger M."/>
            <person name="Pelin A."/>
            <person name="Brachmann A."/>
            <person name="Corradi N."/>
        </authorList>
    </citation>
    <scope>NUCLEOTIDE SEQUENCE [LARGE SCALE GENOMIC DNA]</scope>
    <source>
        <strain evidence="1 2">C2</strain>
    </source>
</reference>
<feature type="non-terminal residue" evidence="1">
    <location>
        <position position="50"/>
    </location>
</feature>
<evidence type="ECO:0000313" key="1">
    <source>
        <dbReference type="EMBL" id="PKK60196.1"/>
    </source>
</evidence>
<sequence>MFILQWIPMSISQGARLVLNEEPWVYIMGTIGKELNIICIKTLYALYVFV</sequence>
<evidence type="ECO:0000313" key="2">
    <source>
        <dbReference type="Proteomes" id="UP000233469"/>
    </source>
</evidence>
<dbReference type="AlphaFoldDB" id="A0A2N1MEX4"/>
<dbReference type="Proteomes" id="UP000233469">
    <property type="component" value="Unassembled WGS sequence"/>
</dbReference>
<comment type="caution">
    <text evidence="1">The sequence shown here is derived from an EMBL/GenBank/DDBJ whole genome shotgun (WGS) entry which is preliminary data.</text>
</comment>
<reference evidence="1 2" key="2">
    <citation type="submission" date="2017-10" db="EMBL/GenBank/DDBJ databases">
        <title>Extensive intraspecific genome diversity in a model arbuscular mycorrhizal fungus.</title>
        <authorList>
            <person name="Chen E.C.H."/>
            <person name="Morin E."/>
            <person name="Baudet D."/>
            <person name="Noel J."/>
            <person name="Ndikumana S."/>
            <person name="Charron P."/>
            <person name="St-Onge C."/>
            <person name="Giorgi J."/>
            <person name="Grigoriev I.V."/>
            <person name="Roux C."/>
            <person name="Martin F.M."/>
            <person name="Corradi N."/>
        </authorList>
    </citation>
    <scope>NUCLEOTIDE SEQUENCE [LARGE SCALE GENOMIC DNA]</scope>
    <source>
        <strain evidence="1 2">C2</strain>
    </source>
</reference>
<dbReference type="EMBL" id="LLXL01002687">
    <property type="protein sequence ID" value="PKK60196.1"/>
    <property type="molecule type" value="Genomic_DNA"/>
</dbReference>
<name>A0A2N1MEX4_9GLOM</name>
<protein>
    <submittedName>
        <fullName evidence="1">Uncharacterized protein</fullName>
    </submittedName>
</protein>